<keyword evidence="3" id="KW-1185">Reference proteome</keyword>
<name>J3LPK4_ORYBR</name>
<keyword evidence="1" id="KW-0812">Transmembrane</keyword>
<dbReference type="Proteomes" id="UP000006038">
    <property type="component" value="Chromosome 3"/>
</dbReference>
<keyword evidence="1" id="KW-0472">Membrane</keyword>
<evidence type="ECO:0000256" key="1">
    <source>
        <dbReference type="SAM" id="Phobius"/>
    </source>
</evidence>
<evidence type="ECO:0000313" key="2">
    <source>
        <dbReference type="EnsemblPlants" id="OB03G29800.1"/>
    </source>
</evidence>
<sequence>MVDSGDSSGGSVCKASVTAHYENYDYRHENPLKIIIIMLHGVMVLVISTIISTLIAGAASTRVGSTVVE</sequence>
<proteinExistence type="predicted"/>
<reference evidence="2" key="1">
    <citation type="journal article" date="2013" name="Nat. Commun.">
        <title>Whole-genome sequencing of Oryza brachyantha reveals mechanisms underlying Oryza genome evolution.</title>
        <authorList>
            <person name="Chen J."/>
            <person name="Huang Q."/>
            <person name="Gao D."/>
            <person name="Wang J."/>
            <person name="Lang Y."/>
            <person name="Liu T."/>
            <person name="Li B."/>
            <person name="Bai Z."/>
            <person name="Luis Goicoechea J."/>
            <person name="Liang C."/>
            <person name="Chen C."/>
            <person name="Zhang W."/>
            <person name="Sun S."/>
            <person name="Liao Y."/>
            <person name="Zhang X."/>
            <person name="Yang L."/>
            <person name="Song C."/>
            <person name="Wang M."/>
            <person name="Shi J."/>
            <person name="Liu G."/>
            <person name="Liu J."/>
            <person name="Zhou H."/>
            <person name="Zhou W."/>
            <person name="Yu Q."/>
            <person name="An N."/>
            <person name="Chen Y."/>
            <person name="Cai Q."/>
            <person name="Wang B."/>
            <person name="Liu B."/>
            <person name="Min J."/>
            <person name="Huang Y."/>
            <person name="Wu H."/>
            <person name="Li Z."/>
            <person name="Zhang Y."/>
            <person name="Yin Y."/>
            <person name="Song W."/>
            <person name="Jiang J."/>
            <person name="Jackson S.A."/>
            <person name="Wing R.A."/>
            <person name="Wang J."/>
            <person name="Chen M."/>
        </authorList>
    </citation>
    <scope>NUCLEOTIDE SEQUENCE [LARGE SCALE GENOMIC DNA]</scope>
    <source>
        <strain evidence="2">cv. IRGC 101232</strain>
    </source>
</reference>
<dbReference type="Gramene" id="OB03G29800.1">
    <property type="protein sequence ID" value="OB03G29800.1"/>
    <property type="gene ID" value="OB03G29800"/>
</dbReference>
<evidence type="ECO:0000313" key="3">
    <source>
        <dbReference type="Proteomes" id="UP000006038"/>
    </source>
</evidence>
<organism evidence="2">
    <name type="scientific">Oryza brachyantha</name>
    <name type="common">malo sina</name>
    <dbReference type="NCBI Taxonomy" id="4533"/>
    <lineage>
        <taxon>Eukaryota</taxon>
        <taxon>Viridiplantae</taxon>
        <taxon>Streptophyta</taxon>
        <taxon>Embryophyta</taxon>
        <taxon>Tracheophyta</taxon>
        <taxon>Spermatophyta</taxon>
        <taxon>Magnoliopsida</taxon>
        <taxon>Liliopsida</taxon>
        <taxon>Poales</taxon>
        <taxon>Poaceae</taxon>
        <taxon>BOP clade</taxon>
        <taxon>Oryzoideae</taxon>
        <taxon>Oryzeae</taxon>
        <taxon>Oryzinae</taxon>
        <taxon>Oryza</taxon>
    </lineage>
</organism>
<protein>
    <submittedName>
        <fullName evidence="2">Uncharacterized protein</fullName>
    </submittedName>
</protein>
<accession>J3LPK4</accession>
<dbReference type="EnsemblPlants" id="OB03G29800.1">
    <property type="protein sequence ID" value="OB03G29800.1"/>
    <property type="gene ID" value="OB03G29800"/>
</dbReference>
<keyword evidence="1" id="KW-1133">Transmembrane helix</keyword>
<reference evidence="2" key="2">
    <citation type="submission" date="2013-04" db="UniProtKB">
        <authorList>
            <consortium name="EnsemblPlants"/>
        </authorList>
    </citation>
    <scope>IDENTIFICATION</scope>
</reference>
<dbReference type="HOGENOM" id="CLU_2779899_0_0_1"/>
<feature type="transmembrane region" description="Helical" evidence="1">
    <location>
        <begin position="34"/>
        <end position="56"/>
    </location>
</feature>
<dbReference type="AlphaFoldDB" id="J3LPK4"/>